<evidence type="ECO:0000256" key="3">
    <source>
        <dbReference type="ARBA" id="ARBA00022827"/>
    </source>
</evidence>
<dbReference type="PANTHER" id="PTHR43004">
    <property type="entry name" value="TRK SYSTEM POTASSIUM UPTAKE PROTEIN"/>
    <property type="match status" value="1"/>
</dbReference>
<reference evidence="5 7" key="1">
    <citation type="journal article" date="2015" name="Int. J. Syst. Evol. Microbiol.">
        <title>Bacillus glycinifermentans sp. nov., isolated from fermented soybean paste.</title>
        <authorList>
            <person name="Kim S.J."/>
            <person name="Dunlap C.A."/>
            <person name="Kwon S.W."/>
            <person name="Rooney A.P."/>
        </authorList>
    </citation>
    <scope>NUCLEOTIDE SEQUENCE [LARGE SCALE GENOMIC DNA]</scope>
    <source>
        <strain evidence="5 7">GO-13</strain>
    </source>
</reference>
<dbReference type="Proteomes" id="UP001341297">
    <property type="component" value="Unassembled WGS sequence"/>
</dbReference>
<dbReference type="PATRIC" id="fig|1664069.3.peg.4719"/>
<name>A0A0J6H6R4_9BACI</name>
<evidence type="ECO:0000256" key="2">
    <source>
        <dbReference type="ARBA" id="ARBA00022630"/>
    </source>
</evidence>
<comment type="caution">
    <text evidence="5">The sequence shown here is derived from an EMBL/GenBank/DDBJ whole genome shotgun (WGS) entry which is preliminary data.</text>
</comment>
<keyword evidence="3" id="KW-0274">FAD</keyword>
<dbReference type="InterPro" id="IPR050641">
    <property type="entry name" value="RIFMO-like"/>
</dbReference>
<dbReference type="OrthoDB" id="9766816at2"/>
<feature type="domain" description="FAD-binding" evidence="4">
    <location>
        <begin position="3"/>
        <end position="339"/>
    </location>
</feature>
<dbReference type="EMBL" id="LECW02000001">
    <property type="protein sequence ID" value="KRT95733.1"/>
    <property type="molecule type" value="Genomic_DNA"/>
</dbReference>
<accession>A0A0J6F144</accession>
<evidence type="ECO:0000313" key="6">
    <source>
        <dbReference type="EMBL" id="MEC0484371.1"/>
    </source>
</evidence>
<dbReference type="STRING" id="1664069.BGLY_0401"/>
<proteinExistence type="predicted"/>
<evidence type="ECO:0000313" key="5">
    <source>
        <dbReference type="EMBL" id="KRT95733.1"/>
    </source>
</evidence>
<dbReference type="Gene3D" id="3.30.70.2450">
    <property type="match status" value="1"/>
</dbReference>
<dbReference type="AlphaFoldDB" id="A0A0J6H6R4"/>
<accession>A0A0J6H6R4</accession>
<reference evidence="6 8" key="3">
    <citation type="submission" date="2023-03" db="EMBL/GenBank/DDBJ databases">
        <title>Agriculturally important microbes genome sequencing.</title>
        <authorList>
            <person name="Dunlap C."/>
        </authorList>
    </citation>
    <scope>NUCLEOTIDE SEQUENCE [LARGE SCALE GENOMIC DNA]</scope>
    <source>
        <strain evidence="6 8">CBP-3203</strain>
    </source>
</reference>
<comment type="cofactor">
    <cofactor evidence="1">
        <name>FAD</name>
        <dbReference type="ChEBI" id="CHEBI:57692"/>
    </cofactor>
</comment>
<dbReference type="Proteomes" id="UP000036168">
    <property type="component" value="Unassembled WGS sequence"/>
</dbReference>
<dbReference type="Pfam" id="PF01494">
    <property type="entry name" value="FAD_binding_3"/>
    <property type="match status" value="1"/>
</dbReference>
<keyword evidence="5" id="KW-0503">Monooxygenase</keyword>
<gene>
    <name evidence="5" type="ORF">AB447_201110</name>
    <name evidence="6" type="ORF">P8828_05845</name>
</gene>
<dbReference type="Gene3D" id="3.50.50.60">
    <property type="entry name" value="FAD/NAD(P)-binding domain"/>
    <property type="match status" value="1"/>
</dbReference>
<dbReference type="InterPro" id="IPR036188">
    <property type="entry name" value="FAD/NAD-bd_sf"/>
</dbReference>
<evidence type="ECO:0000313" key="7">
    <source>
        <dbReference type="Proteomes" id="UP000036168"/>
    </source>
</evidence>
<dbReference type="GO" id="GO:0071949">
    <property type="term" value="F:FAD binding"/>
    <property type="evidence" value="ECO:0007669"/>
    <property type="project" value="InterPro"/>
</dbReference>
<evidence type="ECO:0000256" key="1">
    <source>
        <dbReference type="ARBA" id="ARBA00001974"/>
    </source>
</evidence>
<dbReference type="PRINTS" id="PR00420">
    <property type="entry name" value="RNGMNOXGNASE"/>
</dbReference>
<protein>
    <submittedName>
        <fullName evidence="5 6">Monooxygenase</fullName>
    </submittedName>
</protein>
<dbReference type="EMBL" id="JARRTL010000007">
    <property type="protein sequence ID" value="MEC0484371.1"/>
    <property type="molecule type" value="Genomic_DNA"/>
</dbReference>
<sequence>MNSILIIGAGPTGLVLALCLARQGVPFRIIDKNSGPGRTSRAMVVHARTLEFYRQLDIADEAVEKGIMVNRVRIRRKGKEKGHFKLGDIGKGLSPYPFALSFPQDEHERFLLEKLKAEGIEVEWETELVSFVDKGGYVAVELKKKDQTEIVETSYLLGCDGAHSTVRRGLDLDFQGGTYDHTFYVADAEASGDAASTTDLNVCLGEEEFCIVFPVRNTGLNRFIGIVPPVQEGRGTLAFEDIAPFIERLLKVKVHGVNWFSTYRVHHRVAEKFRKGRVFILGDAGHIHSPVGGQGMNTGIGDAVNLAWKLAAVFHRRAGEAVLDSYETERIAFARLLVNTTDKAFQAIIGRHPAGRLVRTVLMPYAGPFLLGFRPVKKAAFNTVSQIRIHYRDSFLSTGKAGKLHGGDRLPWVEEIDNFAPLKTADWQIHIYGKAGEGMRETAKNLKLALHEFQWSRACDKAGFLKDALYLVRPDGYIGLADRNQDTRKLREYFSQCKIK</sequence>
<evidence type="ECO:0000259" key="4">
    <source>
        <dbReference type="Pfam" id="PF01494"/>
    </source>
</evidence>
<dbReference type="GO" id="GO:0016709">
    <property type="term" value="F:oxidoreductase activity, acting on paired donors, with incorporation or reduction of molecular oxygen, NAD(P)H as one donor, and incorporation of one atom of oxygen"/>
    <property type="evidence" value="ECO:0007669"/>
    <property type="project" value="UniProtKB-ARBA"/>
</dbReference>
<dbReference type="RefSeq" id="WP_048355344.1">
    <property type="nucleotide sequence ID" value="NZ_CP023481.1"/>
</dbReference>
<keyword evidence="8" id="KW-1185">Reference proteome</keyword>
<evidence type="ECO:0000313" key="8">
    <source>
        <dbReference type="Proteomes" id="UP001341297"/>
    </source>
</evidence>
<organism evidence="5 7">
    <name type="scientific">Bacillus glycinifermentans</name>
    <dbReference type="NCBI Taxonomy" id="1664069"/>
    <lineage>
        <taxon>Bacteria</taxon>
        <taxon>Bacillati</taxon>
        <taxon>Bacillota</taxon>
        <taxon>Bacilli</taxon>
        <taxon>Bacillales</taxon>
        <taxon>Bacillaceae</taxon>
        <taxon>Bacillus</taxon>
    </lineage>
</organism>
<reference evidence="5" key="2">
    <citation type="submission" date="2015-10" db="EMBL/GenBank/DDBJ databases">
        <authorList>
            <person name="Gilbert D.G."/>
        </authorList>
    </citation>
    <scope>NUCLEOTIDE SEQUENCE</scope>
    <source>
        <strain evidence="5">GO-13</strain>
    </source>
</reference>
<keyword evidence="2" id="KW-0285">Flavoprotein</keyword>
<dbReference type="PANTHER" id="PTHR43004:SF19">
    <property type="entry name" value="BINDING MONOOXYGENASE, PUTATIVE (JCVI)-RELATED"/>
    <property type="match status" value="1"/>
</dbReference>
<dbReference type="SUPFAM" id="SSF51905">
    <property type="entry name" value="FAD/NAD(P)-binding domain"/>
    <property type="match status" value="1"/>
</dbReference>
<keyword evidence="5" id="KW-0560">Oxidoreductase</keyword>
<dbReference type="InterPro" id="IPR002938">
    <property type="entry name" value="FAD-bd"/>
</dbReference>